<dbReference type="EMBL" id="PGFZ01000001">
    <property type="protein sequence ID" value="POZ53283.1"/>
    <property type="molecule type" value="Genomic_DNA"/>
</dbReference>
<evidence type="ECO:0000256" key="1">
    <source>
        <dbReference type="SAM" id="Coils"/>
    </source>
</evidence>
<dbReference type="AlphaFoldDB" id="A0A2S5CR49"/>
<keyword evidence="2" id="KW-0472">Membrane</keyword>
<protein>
    <submittedName>
        <fullName evidence="3">Pilus assembly protein PilO</fullName>
    </submittedName>
</protein>
<accession>A0A2S5CR49</accession>
<feature type="transmembrane region" description="Helical" evidence="2">
    <location>
        <begin position="20"/>
        <end position="39"/>
    </location>
</feature>
<dbReference type="Gene3D" id="3.30.70.60">
    <property type="match status" value="1"/>
</dbReference>
<evidence type="ECO:0000313" key="3">
    <source>
        <dbReference type="EMBL" id="POZ53283.1"/>
    </source>
</evidence>
<dbReference type="GO" id="GO:0043683">
    <property type="term" value="P:type IV pilus assembly"/>
    <property type="evidence" value="ECO:0007669"/>
    <property type="project" value="InterPro"/>
</dbReference>
<keyword evidence="2" id="KW-0812">Transmembrane</keyword>
<dbReference type="PANTHER" id="PTHR39555">
    <property type="entry name" value="FIMBRIAL ASSEMBLY PROTEIN PILO-LIKE PROTEIN-RELATED"/>
    <property type="match status" value="1"/>
</dbReference>
<dbReference type="Gene3D" id="1.10.287.540">
    <property type="entry name" value="Helix hairpin bin"/>
    <property type="match status" value="1"/>
</dbReference>
<sequence length="224" mass="24698">MNLSDINWDFNAVGQWPWPLKAVAVTLTSVAVLGLGVYLHTFDQIKALEAAEHKEQDLKDSFEIKQKKAVNLQDYQSQLTQIEAELFEMIRQMPTKDELASLLTDISQTALASGLEIRLFKPGAPIHRDFYAELPISIEVIGQYQELGLFVSGLASLPRIVTLHDISIIPQVSSGKDGKPLLKKDDKPIRPTGEMVMKATVKTYNESTAAAPAPKAADAKKGKK</sequence>
<proteinExistence type="predicted"/>
<keyword evidence="1" id="KW-0175">Coiled coil</keyword>
<dbReference type="InterPro" id="IPR007445">
    <property type="entry name" value="PilO"/>
</dbReference>
<feature type="coiled-coil region" evidence="1">
    <location>
        <begin position="48"/>
        <end position="92"/>
    </location>
</feature>
<comment type="caution">
    <text evidence="3">The sequence shown here is derived from an EMBL/GenBank/DDBJ whole genome shotgun (WGS) entry which is preliminary data.</text>
</comment>
<organism evidence="3 4">
    <name type="scientific">Methylovulum psychrotolerans</name>
    <dbReference type="NCBI Taxonomy" id="1704499"/>
    <lineage>
        <taxon>Bacteria</taxon>
        <taxon>Pseudomonadati</taxon>
        <taxon>Pseudomonadota</taxon>
        <taxon>Gammaproteobacteria</taxon>
        <taxon>Methylococcales</taxon>
        <taxon>Methylococcaceae</taxon>
        <taxon>Methylovulum</taxon>
    </lineage>
</organism>
<dbReference type="Proteomes" id="UP000237423">
    <property type="component" value="Unassembled WGS sequence"/>
</dbReference>
<dbReference type="Pfam" id="PF04350">
    <property type="entry name" value="PilO"/>
    <property type="match status" value="1"/>
</dbReference>
<evidence type="ECO:0000256" key="2">
    <source>
        <dbReference type="SAM" id="Phobius"/>
    </source>
</evidence>
<dbReference type="RefSeq" id="WP_103973055.1">
    <property type="nucleotide sequence ID" value="NZ_PGFZ01000001.1"/>
</dbReference>
<dbReference type="GO" id="GO:0043107">
    <property type="term" value="P:type IV pilus-dependent motility"/>
    <property type="evidence" value="ECO:0007669"/>
    <property type="project" value="InterPro"/>
</dbReference>
<reference evidence="3 4" key="1">
    <citation type="submission" date="2017-11" db="EMBL/GenBank/DDBJ databases">
        <title>Draft Genome Sequence of Methylobacter psychrotolerans Sph1T, an Obligate Methanotroph from Low-Temperature Environments.</title>
        <authorList>
            <person name="Oshkin I.Y."/>
            <person name="Miroshnikov K."/>
            <person name="Belova S.E."/>
            <person name="Korzhenkov A."/>
            <person name="Toshchakov S.V."/>
            <person name="Dedysh S.N."/>
        </authorList>
    </citation>
    <scope>NUCLEOTIDE SEQUENCE [LARGE SCALE GENOMIC DNA]</scope>
    <source>
        <strain evidence="3 4">Sph1</strain>
    </source>
</reference>
<evidence type="ECO:0000313" key="4">
    <source>
        <dbReference type="Proteomes" id="UP000237423"/>
    </source>
</evidence>
<dbReference type="PANTHER" id="PTHR39555:SF1">
    <property type="entry name" value="TYPE IV PILUS INNER MEMBRANE COMPONENT PILO"/>
    <property type="match status" value="1"/>
</dbReference>
<gene>
    <name evidence="3" type="ORF">AADEFJLK_00302</name>
</gene>
<dbReference type="InterPro" id="IPR014717">
    <property type="entry name" value="Transl_elong_EF1B/ribsomal_bS6"/>
</dbReference>
<keyword evidence="2" id="KW-1133">Transmembrane helix</keyword>
<name>A0A2S5CR49_9GAMM</name>